<proteinExistence type="predicted"/>
<accession>A0AB39V7I2</accession>
<organism evidence="1">
    <name type="scientific">Leptotrichia alba</name>
    <dbReference type="NCBI Taxonomy" id="3239304"/>
    <lineage>
        <taxon>Bacteria</taxon>
        <taxon>Fusobacteriati</taxon>
        <taxon>Fusobacteriota</taxon>
        <taxon>Fusobacteriia</taxon>
        <taxon>Fusobacteriales</taxon>
        <taxon>Leptotrichiaceae</taxon>
        <taxon>Leptotrichia</taxon>
    </lineage>
</organism>
<dbReference type="EMBL" id="CP165647">
    <property type="protein sequence ID" value="XDU63258.1"/>
    <property type="molecule type" value="Genomic_DNA"/>
</dbReference>
<evidence type="ECO:0000313" key="1">
    <source>
        <dbReference type="EMBL" id="XDU63258.1"/>
    </source>
</evidence>
<protein>
    <submittedName>
        <fullName evidence="1">Uncharacterized protein</fullName>
    </submittedName>
</protein>
<sequence length="82" mass="9590">MKKLILLLFIMTGILSFSRYVERCRITGPLSCKSLDSGKVFNFDKEKSEWFNINQEGYIFKVTFYGDGYDDLILTDLKYVGR</sequence>
<dbReference type="RefSeq" id="WP_369717294.1">
    <property type="nucleotide sequence ID" value="NZ_CP165647.1"/>
</dbReference>
<name>A0AB39V7I2_9FUSO</name>
<dbReference type="KEGG" id="lala:AB8B28_05295"/>
<dbReference type="AlphaFoldDB" id="A0AB39V7I2"/>
<reference evidence="1" key="1">
    <citation type="submission" date="2024-07" db="EMBL/GenBank/DDBJ databases">
        <authorList>
            <person name="Li X.-J."/>
            <person name="Wang X."/>
        </authorList>
    </citation>
    <scope>NUCLEOTIDE SEQUENCE</scope>
    <source>
        <strain evidence="1">HSP-536</strain>
    </source>
</reference>
<gene>
    <name evidence="1" type="ORF">AB8B28_05295</name>
</gene>